<dbReference type="EMBL" id="JRRC01035576">
    <property type="protein sequence ID" value="KHF98309.1"/>
    <property type="molecule type" value="Genomic_DNA"/>
</dbReference>
<protein>
    <submittedName>
        <fullName evidence="1">Uncharacterized protein</fullName>
    </submittedName>
</protein>
<gene>
    <name evidence="1" type="ORF">F383_37572</name>
</gene>
<organism evidence="1 2">
    <name type="scientific">Gossypium arboreum</name>
    <name type="common">Tree cotton</name>
    <name type="synonym">Gossypium nanking</name>
    <dbReference type="NCBI Taxonomy" id="29729"/>
    <lineage>
        <taxon>Eukaryota</taxon>
        <taxon>Viridiplantae</taxon>
        <taxon>Streptophyta</taxon>
        <taxon>Embryophyta</taxon>
        <taxon>Tracheophyta</taxon>
        <taxon>Spermatophyta</taxon>
        <taxon>Magnoliopsida</taxon>
        <taxon>eudicotyledons</taxon>
        <taxon>Gunneridae</taxon>
        <taxon>Pentapetalae</taxon>
        <taxon>rosids</taxon>
        <taxon>malvids</taxon>
        <taxon>Malvales</taxon>
        <taxon>Malvaceae</taxon>
        <taxon>Malvoideae</taxon>
        <taxon>Gossypium</taxon>
    </lineage>
</organism>
<evidence type="ECO:0000313" key="1">
    <source>
        <dbReference type="EMBL" id="KHF98309.1"/>
    </source>
</evidence>
<dbReference type="Proteomes" id="UP000032142">
    <property type="component" value="Unassembled WGS sequence"/>
</dbReference>
<sequence length="13" mass="1443">MMSLAIPNIQLIV</sequence>
<proteinExistence type="predicted"/>
<keyword evidence="2" id="KW-1185">Reference proteome</keyword>
<comment type="caution">
    <text evidence="1">The sequence shown here is derived from an EMBL/GenBank/DDBJ whole genome shotgun (WGS) entry which is preliminary data.</text>
</comment>
<evidence type="ECO:0000313" key="2">
    <source>
        <dbReference type="Proteomes" id="UP000032142"/>
    </source>
</evidence>
<accession>A0A0B0MC56</accession>
<name>A0A0B0MC56_GOSAR</name>
<reference evidence="2" key="1">
    <citation type="submission" date="2014-09" db="EMBL/GenBank/DDBJ databases">
        <authorList>
            <person name="Mudge J."/>
            <person name="Ramaraj T."/>
            <person name="Lindquist I.E."/>
            <person name="Bharti A.K."/>
            <person name="Sundararajan A."/>
            <person name="Cameron C.T."/>
            <person name="Woodward J.E."/>
            <person name="May G.D."/>
            <person name="Brubaker C."/>
            <person name="Broadhvest J."/>
            <person name="Wilkins T.A."/>
        </authorList>
    </citation>
    <scope>NUCLEOTIDE SEQUENCE</scope>
    <source>
        <strain evidence="2">cv. AKA8401</strain>
    </source>
</reference>